<evidence type="ECO:0000313" key="4">
    <source>
        <dbReference type="Proteomes" id="UP001141327"/>
    </source>
</evidence>
<sequence>MVVIFRLQGLDGEATEPIVDQLEEDREEVDPEKEYGFCSILAECGGLAAMLRQLGQVADFDAQGELVGYLLRLFAHACKIRVNRRALLELKAVDTMLSVLRMAFSQTRASYVKAAQSLLLLIGQVVTEYAVMLEEHHPATAQPVASSAAFVTSTAAGPAAQQAKSQPQQSHVAMVLERLTTPAVRRTPKVVEAITRILPFLTYGEPASMEALVSHFMGYLNFDEYDAGKHRDELHRFHLSAFVSIAQAIRNDDVGTKLKQFIFDQGVTARCAAYVMAHLPVPSEDESTEPAVTPGFPQALALLMGLASAHLATLRYLHQLSGFIGAMHSIEGLSHKERVGNMAESILEAFCASGVQELADAVRDVRDATRRKKRELAEKRRQDMLREMGFQQKAGTSTVLASCVDAVKGAEALEEEHFTCTVCREGYGYKREEPLCAYVFQKRVPLSPLGAAGLGGSSEHDQGFTTVTAFNLIHLQCHHDATQADSQLKKPREEWEGAALRNSGISCNNLLPLAAECLPEENYRRSLEKFWQYQGRVGRVEGLRSRLLGHDLRMLLSRFAEGRSFSADCHGGGRETNLRLIPFLISTLIETLDARDGRERRQLEKAMTKFITMPDEIFARQLASPASAAQQSDSVFYFGALSLALMSREEWRRHRLIFAKRALLYFHAIREIVPHDEAASPETAAATPFQKLRPAVLFVALVDLLNDTLKPKTVGTPETPPADSETIFWHQPGGPFTRPYRHELRAENRSLHDQLADRILQPLNGDLSDAASFQELFDIMGVLQEVLQDQARLPPLAPAPADPCDGWVGQLMATIPSDDA</sequence>
<accession>A0ABQ8UE97</accession>
<reference evidence="3" key="1">
    <citation type="journal article" date="2022" name="bioRxiv">
        <title>Genomics of Preaxostyla Flagellates Illuminates Evolutionary Transitions and the Path Towards Mitochondrial Loss.</title>
        <authorList>
            <person name="Novak L.V.F."/>
            <person name="Treitli S.C."/>
            <person name="Pyrih J."/>
            <person name="Halakuc P."/>
            <person name="Pipaliya S.V."/>
            <person name="Vacek V."/>
            <person name="Brzon O."/>
            <person name="Soukal P."/>
            <person name="Eme L."/>
            <person name="Dacks J.B."/>
            <person name="Karnkowska A."/>
            <person name="Elias M."/>
            <person name="Hampl V."/>
        </authorList>
    </citation>
    <scope>NUCLEOTIDE SEQUENCE</scope>
    <source>
        <strain evidence="3">RCP-MX</strain>
    </source>
</reference>
<dbReference type="EMBL" id="JAPMOS010000078">
    <property type="protein sequence ID" value="KAJ4456196.1"/>
    <property type="molecule type" value="Genomic_DNA"/>
</dbReference>
<protein>
    <submittedName>
        <fullName evidence="3">Auxin transport protein BIG</fullName>
    </submittedName>
</protein>
<dbReference type="PANTHER" id="PTHR21725:SF1">
    <property type="entry name" value="E3 UBIQUITIN-PROTEIN LIGASE UBR4"/>
    <property type="match status" value="1"/>
</dbReference>
<dbReference type="PANTHER" id="PTHR21725">
    <property type="entry name" value="E3 UBIQUITIN-PROTEIN LIGASE UBR4"/>
    <property type="match status" value="1"/>
</dbReference>
<dbReference type="PROSITE" id="PS52043">
    <property type="entry name" value="UBR4_E3"/>
    <property type="match status" value="1"/>
</dbReference>
<keyword evidence="1" id="KW-0479">Metal-binding</keyword>
<keyword evidence="1" id="KW-0863">Zinc-finger</keyword>
<keyword evidence="1" id="KW-0862">Zinc</keyword>
<dbReference type="InterPro" id="IPR025704">
    <property type="entry name" value="E3_Ub_ligase_UBR4_C"/>
</dbReference>
<evidence type="ECO:0000256" key="1">
    <source>
        <dbReference type="PROSITE-ProRule" id="PRU01388"/>
    </source>
</evidence>
<dbReference type="Pfam" id="PF13764">
    <property type="entry name" value="E3_UbLigase_R4"/>
    <property type="match status" value="1"/>
</dbReference>
<organism evidence="3 4">
    <name type="scientific">Paratrimastix pyriformis</name>
    <dbReference type="NCBI Taxonomy" id="342808"/>
    <lineage>
        <taxon>Eukaryota</taxon>
        <taxon>Metamonada</taxon>
        <taxon>Preaxostyla</taxon>
        <taxon>Paratrimastigidae</taxon>
        <taxon>Paratrimastix</taxon>
    </lineage>
</organism>
<dbReference type="InterPro" id="IPR045189">
    <property type="entry name" value="UBR4-like"/>
</dbReference>
<feature type="domain" description="E3 ubiquitin ligase UBR4 C-terminal" evidence="2">
    <location>
        <begin position="1"/>
        <end position="781"/>
    </location>
</feature>
<proteinExistence type="inferred from homology"/>
<gene>
    <name evidence="3" type="ORF">PAPYR_8636</name>
</gene>
<keyword evidence="4" id="KW-1185">Reference proteome</keyword>
<feature type="region of interest" description="UBR4 E3 catalytic module" evidence="1">
    <location>
        <begin position="294"/>
        <end position="815"/>
    </location>
</feature>
<dbReference type="Proteomes" id="UP001141327">
    <property type="component" value="Unassembled WGS sequence"/>
</dbReference>
<name>A0ABQ8UE97_9EUKA</name>
<comment type="similarity">
    <text evidence="1">Belongs to the UBR4 family.</text>
</comment>
<evidence type="ECO:0000313" key="3">
    <source>
        <dbReference type="EMBL" id="KAJ4456196.1"/>
    </source>
</evidence>
<evidence type="ECO:0000259" key="2">
    <source>
        <dbReference type="Pfam" id="PF13764"/>
    </source>
</evidence>
<comment type="caution">
    <text evidence="3">The sequence shown here is derived from an EMBL/GenBank/DDBJ whole genome shotgun (WGS) entry which is preliminary data.</text>
</comment>